<proteinExistence type="predicted"/>
<protein>
    <submittedName>
        <fullName evidence="1">Uncharacterized protein</fullName>
    </submittedName>
</protein>
<keyword evidence="2" id="KW-1185">Reference proteome</keyword>
<dbReference type="EMBL" id="JBHSMI010000067">
    <property type="protein sequence ID" value="MFC5407578.1"/>
    <property type="molecule type" value="Genomic_DNA"/>
</dbReference>
<accession>A0ABW0I2U2</accession>
<organism evidence="1 2">
    <name type="scientific">Cohnella soli</name>
    <dbReference type="NCBI Taxonomy" id="425005"/>
    <lineage>
        <taxon>Bacteria</taxon>
        <taxon>Bacillati</taxon>
        <taxon>Bacillota</taxon>
        <taxon>Bacilli</taxon>
        <taxon>Bacillales</taxon>
        <taxon>Paenibacillaceae</taxon>
        <taxon>Cohnella</taxon>
    </lineage>
</organism>
<gene>
    <name evidence="1" type="ORF">ACFPOF_33010</name>
</gene>
<evidence type="ECO:0000313" key="2">
    <source>
        <dbReference type="Proteomes" id="UP001596113"/>
    </source>
</evidence>
<evidence type="ECO:0000313" key="1">
    <source>
        <dbReference type="EMBL" id="MFC5407578.1"/>
    </source>
</evidence>
<comment type="caution">
    <text evidence="1">The sequence shown here is derived from an EMBL/GenBank/DDBJ whole genome shotgun (WGS) entry which is preliminary data.</text>
</comment>
<name>A0ABW0I2U2_9BACL</name>
<dbReference type="Proteomes" id="UP001596113">
    <property type="component" value="Unassembled WGS sequence"/>
</dbReference>
<sequence length="170" mass="20206">MEKEEANMKLEKLFSDEELITITYSIINDYLKVSAHYTQSIDRTIDELYLMYTESAKTRYILLASCAFTLLKQDRPEEYMQVKKSITEHIIQEKRGSHENPLLNWFNKISKDQILRLDSSNNEETTPHIQTYIRKLIEELEPLLPRNMSDRFKSLNLKLLDMPKTTDRSR</sequence>
<reference evidence="2" key="1">
    <citation type="journal article" date="2019" name="Int. J. Syst. Evol. Microbiol.">
        <title>The Global Catalogue of Microorganisms (GCM) 10K type strain sequencing project: providing services to taxonomists for standard genome sequencing and annotation.</title>
        <authorList>
            <consortium name="The Broad Institute Genomics Platform"/>
            <consortium name="The Broad Institute Genome Sequencing Center for Infectious Disease"/>
            <person name="Wu L."/>
            <person name="Ma J."/>
        </authorList>
    </citation>
    <scope>NUCLEOTIDE SEQUENCE [LARGE SCALE GENOMIC DNA]</scope>
    <source>
        <strain evidence="2">CGMCC 1.18575</strain>
    </source>
</reference>